<feature type="region of interest" description="Disordered" evidence="2">
    <location>
        <begin position="224"/>
        <end position="243"/>
    </location>
</feature>
<protein>
    <submittedName>
        <fullName evidence="4">Uncharacterized protein</fullName>
    </submittedName>
</protein>
<keyword evidence="3" id="KW-1133">Transmembrane helix</keyword>
<evidence type="ECO:0000313" key="5">
    <source>
        <dbReference type="Proteomes" id="UP000608071"/>
    </source>
</evidence>
<feature type="region of interest" description="Disordered" evidence="2">
    <location>
        <begin position="1"/>
        <end position="47"/>
    </location>
</feature>
<dbReference type="EMBL" id="JACSQL010000011">
    <property type="protein sequence ID" value="MBD7970321.1"/>
    <property type="molecule type" value="Genomic_DNA"/>
</dbReference>
<feature type="coiled-coil region" evidence="1">
    <location>
        <begin position="595"/>
        <end position="725"/>
    </location>
</feature>
<proteinExistence type="predicted"/>
<name>A0ABR8T3G4_9BACL</name>
<keyword evidence="1" id="KW-0175">Coiled coil</keyword>
<comment type="caution">
    <text evidence="4">The sequence shown here is derived from an EMBL/GenBank/DDBJ whole genome shotgun (WGS) entry which is preliminary data.</text>
</comment>
<evidence type="ECO:0000256" key="3">
    <source>
        <dbReference type="SAM" id="Phobius"/>
    </source>
</evidence>
<feature type="compositionally biased region" description="Basic residues" evidence="2">
    <location>
        <begin position="1"/>
        <end position="10"/>
    </location>
</feature>
<evidence type="ECO:0000256" key="1">
    <source>
        <dbReference type="SAM" id="Coils"/>
    </source>
</evidence>
<feature type="compositionally biased region" description="Acidic residues" evidence="2">
    <location>
        <begin position="224"/>
        <end position="240"/>
    </location>
</feature>
<keyword evidence="3" id="KW-0472">Membrane</keyword>
<sequence>MGFFTRSKKVKPSDSEESTVAVASKDEEEISEENEKGSKLLSRGVKNNRKEKGKAKLFGGKQKDMTLVERMQLVESVAAASLDVLHELVGLDDSAVREVDNGLLIVVITNDMLVASGVDPTGEEFGSFAEALISESIDSMTLADDLENGIIGIIPSMDTLVSLDEFEFIHDMPLQWAIVPFDLTDDSRLILLDSTVHLDRLIEIAKSPSIELHVEGNVVVDSGDNEQTWENESDDHEDDEQAGRNYEAEMDVEPEPFDGTFYSSSEDIGDGSYDPFLAENNNDFNIEEESFTESGYLEVDNFDVEKSDEFPTDEDELEGYSEEDEIYGTSDELELDVDGGYSPNLSVHQSDMTVEESKAVVTKALEHSFNNQELNLTIDLTKFDDYFGALSVVKFDEKTTDDSELQRVVSNFRKDANVEIEKYHEIEISMLRNTYITNLRDIHTKLVTSLDHNDQGTIYGNRFYEIDTTFDVAMSDMDRLVSNEVKNIHSAYNEERETYGENAKREAMTVYDTRYRDERNRKIESVKDALKSEIKSNRDVARGELYNDRRTVAASLYDKAITALLQSLHEQYQTIMAKELHMYDAFRKSIEMYLREHFADEVLRAKAEAERLKQNEEADHVRREYEQMLTTKAQLLKEADEKARIAILQLEDKQKEQINDLKADYERNIDREKQENESLRDLLRLANDNNVKIGDQKDLEIKHQIKVYENQIEAQQQELAYARDRAGKGQKQLTLVYTAIGAAALAIGVLFGFVFGANSAHQPVPNAPVAQTQPVSTINN</sequence>
<keyword evidence="3" id="KW-0812">Transmembrane</keyword>
<keyword evidence="5" id="KW-1185">Reference proteome</keyword>
<dbReference type="RefSeq" id="WP_191803293.1">
    <property type="nucleotide sequence ID" value="NZ_JACSQL010000011.1"/>
</dbReference>
<evidence type="ECO:0000313" key="4">
    <source>
        <dbReference type="EMBL" id="MBD7970321.1"/>
    </source>
</evidence>
<organism evidence="4 5">
    <name type="scientific">Paenibacillus gallinarum</name>
    <dbReference type="NCBI Taxonomy" id="2762232"/>
    <lineage>
        <taxon>Bacteria</taxon>
        <taxon>Bacillati</taxon>
        <taxon>Bacillota</taxon>
        <taxon>Bacilli</taxon>
        <taxon>Bacillales</taxon>
        <taxon>Paenibacillaceae</taxon>
        <taxon>Paenibacillus</taxon>
    </lineage>
</organism>
<gene>
    <name evidence="4" type="ORF">H9647_19835</name>
</gene>
<dbReference type="Proteomes" id="UP000608071">
    <property type="component" value="Unassembled WGS sequence"/>
</dbReference>
<evidence type="ECO:0000256" key="2">
    <source>
        <dbReference type="SAM" id="MobiDB-lite"/>
    </source>
</evidence>
<feature type="transmembrane region" description="Helical" evidence="3">
    <location>
        <begin position="733"/>
        <end position="755"/>
    </location>
</feature>
<reference evidence="4 5" key="1">
    <citation type="submission" date="2020-08" db="EMBL/GenBank/DDBJ databases">
        <title>A Genomic Blueprint of the Chicken Gut Microbiome.</title>
        <authorList>
            <person name="Gilroy R."/>
            <person name="Ravi A."/>
            <person name="Getino M."/>
            <person name="Pursley I."/>
            <person name="Horton D.L."/>
            <person name="Alikhan N.-F."/>
            <person name="Baker D."/>
            <person name="Gharbi K."/>
            <person name="Hall N."/>
            <person name="Watson M."/>
            <person name="Adriaenssens E.M."/>
            <person name="Foster-Nyarko E."/>
            <person name="Jarju S."/>
            <person name="Secka A."/>
            <person name="Antonio M."/>
            <person name="Oren A."/>
            <person name="Chaudhuri R."/>
            <person name="La Ragione R.M."/>
            <person name="Hildebrand F."/>
            <person name="Pallen M.J."/>
        </authorList>
    </citation>
    <scope>NUCLEOTIDE SEQUENCE [LARGE SCALE GENOMIC DNA]</scope>
    <source>
        <strain evidence="4 5">Sa2BVA9</strain>
    </source>
</reference>
<accession>A0ABR8T3G4</accession>